<dbReference type="GO" id="GO:0005524">
    <property type="term" value="F:ATP binding"/>
    <property type="evidence" value="ECO:0007669"/>
    <property type="project" value="InterPro"/>
</dbReference>
<sequence>MAVDIKFDANQQYQRDAIDSVVELFAGQESMQQGVAVPGFGDEGTLESFQELVFGNSLALAPETVRTNLRRIQDRTIELEDGSVVPSVAEPLRRALESGEMPLEFSVEMETGTGKTYVYLRTIAELHRQYGFNKFVIVVPSVAIREGVLSSLKLLREHIRDIYDGLQYDYYVYESNALTRVRQFATASHLQIMVINIAAMTGDANNRVIHRPTDAMNGYAPIEFLRACRPVVIMDEPQSLDGPTQKPAIDELQPLFRVAYSATPPTEKSGLPKAHLVYRLTPVDAYAARLVKRIGVLSITKDADLNEAYVEISKINATPTGVTATAIIHKATRQGTKPTRVTLRKDDDLFELSGRRDLYQGWAVEDIHAEAGVVEFGNGRKVAAGSSTSEADEQQLRLMLRQAIESHFEKELQLLLQKRRGQISARIKPLTLFFIEKVDHYAPEDAKLRVWFEEEYARLLGDGRFRALTMPAVEDVHDGYFAVTARGVAKEARPDSKDAADAFERIMQKKEELLGFDEPLRFIFSHSALAEGWDNPNVFTICNLQDGKSTMRKRQQVGRGLRLPVMENGERCHVEEVNLLTVIAKESFSTFASALQKEIEEETGVAFTGRVVNLREKKKLRLKEEVLGSPLFAQLWERISPRTSYKLHFSSDDVVGDAVKRINALPDLEPVKFRVSKDVVEMGAAGLTGSDLRDRGAMKLESERKMPDVVGELCRRLPLSRATIVRILRECDRLDQVTRNPAVFIDEVAESINQALYNQLTDGIVYEPAGESWSVDLFRERHQDETVAPRVVPVEKSVTDHVVCDSDVEERFAQFLDKRVDVPLFVKLPEWFKIPTPLGNYNPDWAFVREETVGQFLYLVRETKGGPDIEKLRFEAEGWKIKFGEAHFNALKVDYFFGHDPEVLVELSPDYPAS</sequence>
<dbReference type="Pfam" id="PF19778">
    <property type="entry name" value="RE_endonuc"/>
    <property type="match status" value="1"/>
</dbReference>
<feature type="domain" description="Helicase ATP-binding" evidence="1">
    <location>
        <begin position="96"/>
        <end position="282"/>
    </location>
</feature>
<keyword evidence="3" id="KW-1185">Reference proteome</keyword>
<dbReference type="InterPro" id="IPR050742">
    <property type="entry name" value="Helicase_Restrict-Modif_Enz"/>
</dbReference>
<dbReference type="InterPro" id="IPR027417">
    <property type="entry name" value="P-loop_NTPase"/>
</dbReference>
<dbReference type="GO" id="GO:0005829">
    <property type="term" value="C:cytosol"/>
    <property type="evidence" value="ECO:0007669"/>
    <property type="project" value="TreeGrafter"/>
</dbReference>
<reference evidence="2 3" key="2">
    <citation type="submission" date="2020-08" db="EMBL/GenBank/DDBJ databases">
        <title>The Agave Microbiome: Exploring the role of microbial communities in plant adaptations to desert environments.</title>
        <authorList>
            <person name="Partida-Martinez L.P."/>
        </authorList>
    </citation>
    <scope>NUCLEOTIDE SEQUENCE [LARGE SCALE GENOMIC DNA]</scope>
    <source>
        <strain evidence="2 3">AT2.17</strain>
    </source>
</reference>
<comment type="caution">
    <text evidence="2">The sequence shown here is derived from an EMBL/GenBank/DDBJ whole genome shotgun (WGS) entry which is preliminary data.</text>
</comment>
<evidence type="ECO:0000313" key="2">
    <source>
        <dbReference type="EMBL" id="NYE38661.1"/>
    </source>
</evidence>
<name>A0A7Y9H679_9ACTN</name>
<dbReference type="AlphaFoldDB" id="A0A7Y9H679"/>
<evidence type="ECO:0000313" key="3">
    <source>
        <dbReference type="Proteomes" id="UP000549911"/>
    </source>
</evidence>
<evidence type="ECO:0000259" key="1">
    <source>
        <dbReference type="PROSITE" id="PS51192"/>
    </source>
</evidence>
<dbReference type="RefSeq" id="WP_179621289.1">
    <property type="nucleotide sequence ID" value="NZ_JACCBW010000005.1"/>
</dbReference>
<dbReference type="EMBL" id="JACCBW010000005">
    <property type="protein sequence ID" value="NYE38661.1"/>
    <property type="molecule type" value="Genomic_DNA"/>
</dbReference>
<dbReference type="Proteomes" id="UP000549911">
    <property type="component" value="Unassembled WGS sequence"/>
</dbReference>
<dbReference type="InterPro" id="IPR014001">
    <property type="entry name" value="Helicase_ATP-bd"/>
</dbReference>
<protein>
    <submittedName>
        <fullName evidence="2">Type III restriction enzyme</fullName>
        <ecNumber evidence="2">3.1.21.5</ecNumber>
    </submittedName>
</protein>
<dbReference type="PANTHER" id="PTHR47396:SF1">
    <property type="entry name" value="ATP-DEPENDENT HELICASE IRC3-RELATED"/>
    <property type="match status" value="1"/>
</dbReference>
<dbReference type="GO" id="GO:0003677">
    <property type="term" value="F:DNA binding"/>
    <property type="evidence" value="ECO:0007669"/>
    <property type="project" value="InterPro"/>
</dbReference>
<proteinExistence type="predicted"/>
<reference evidence="2 3" key="1">
    <citation type="submission" date="2020-07" db="EMBL/GenBank/DDBJ databases">
        <authorList>
            <person name="Partida-Martinez L."/>
            <person name="Huntemann M."/>
            <person name="Clum A."/>
            <person name="Wang J."/>
            <person name="Palaniappan K."/>
            <person name="Ritter S."/>
            <person name="Chen I.-M."/>
            <person name="Stamatis D."/>
            <person name="Reddy T."/>
            <person name="O'Malley R."/>
            <person name="Daum C."/>
            <person name="Shapiro N."/>
            <person name="Ivanova N."/>
            <person name="Kyrpides N."/>
            <person name="Woyke T."/>
        </authorList>
    </citation>
    <scope>NUCLEOTIDE SEQUENCE [LARGE SCALE GENOMIC DNA]</scope>
    <source>
        <strain evidence="2 3">AT2.17</strain>
    </source>
</reference>
<gene>
    <name evidence="2" type="ORF">F4692_003811</name>
</gene>
<dbReference type="InterPro" id="IPR045572">
    <property type="entry name" value="RE_endonuc_C"/>
</dbReference>
<dbReference type="Pfam" id="PF04851">
    <property type="entry name" value="ResIII"/>
    <property type="match status" value="1"/>
</dbReference>
<dbReference type="InterPro" id="IPR006935">
    <property type="entry name" value="Helicase/UvrB_N"/>
</dbReference>
<dbReference type="PROSITE" id="PS51192">
    <property type="entry name" value="HELICASE_ATP_BIND_1"/>
    <property type="match status" value="1"/>
</dbReference>
<dbReference type="SUPFAM" id="SSF52540">
    <property type="entry name" value="P-loop containing nucleoside triphosphate hydrolases"/>
    <property type="match status" value="1"/>
</dbReference>
<keyword evidence="2" id="KW-0378">Hydrolase</keyword>
<accession>A0A7Y9H679</accession>
<dbReference type="GO" id="GO:0015668">
    <property type="term" value="F:type III site-specific deoxyribonuclease activity"/>
    <property type="evidence" value="ECO:0007669"/>
    <property type="project" value="UniProtKB-EC"/>
</dbReference>
<dbReference type="EC" id="3.1.21.5" evidence="2"/>
<organism evidence="2 3">
    <name type="scientific">Nocardioides cavernae</name>
    <dbReference type="NCBI Taxonomy" id="1921566"/>
    <lineage>
        <taxon>Bacteria</taxon>
        <taxon>Bacillati</taxon>
        <taxon>Actinomycetota</taxon>
        <taxon>Actinomycetes</taxon>
        <taxon>Propionibacteriales</taxon>
        <taxon>Nocardioidaceae</taxon>
        <taxon>Nocardioides</taxon>
    </lineage>
</organism>
<dbReference type="PANTHER" id="PTHR47396">
    <property type="entry name" value="TYPE I RESTRICTION ENZYME ECOKI R PROTEIN"/>
    <property type="match status" value="1"/>
</dbReference>
<dbReference type="Gene3D" id="3.40.50.300">
    <property type="entry name" value="P-loop containing nucleotide triphosphate hydrolases"/>
    <property type="match status" value="2"/>
</dbReference>